<evidence type="ECO:0000313" key="2">
    <source>
        <dbReference type="EMBL" id="CAE6476609.1"/>
    </source>
</evidence>
<comment type="caution">
    <text evidence="2">The sequence shown here is derived from an EMBL/GenBank/DDBJ whole genome shotgun (WGS) entry which is preliminary data.</text>
</comment>
<evidence type="ECO:0000313" key="3">
    <source>
        <dbReference type="Proteomes" id="UP000663853"/>
    </source>
</evidence>
<accession>A0A8H3CCK5</accession>
<feature type="region of interest" description="Disordered" evidence="1">
    <location>
        <begin position="305"/>
        <end position="378"/>
    </location>
</feature>
<feature type="compositionally biased region" description="Polar residues" evidence="1">
    <location>
        <begin position="336"/>
        <end position="351"/>
    </location>
</feature>
<evidence type="ECO:0000256" key="1">
    <source>
        <dbReference type="SAM" id="MobiDB-lite"/>
    </source>
</evidence>
<sequence>MTVTATTTTITTATTATKMFDSVELVLMLMSMYACVTRDIRTAVMFLLEIVFGYEPLTKKFGRKPKVHEVKTLFDPLSALAQFHSAEYTLEDIQNEADAMAMVSDILKPILIRLSPAEFAEIHNKADDAVEIMLCTPLSELQDLVTQWASEARSDVKFHSWLEWSRRHLHPGQVDIKPADVSKAGAIIAQYLYGDSAAVLTTCSLRRTDHVERRRCEDSLPAASFPPRHRPARDPLPARPCPVQFVVTSPTLADISGTPGSVDSLAMDERSFTPSHRGVYRTAAEWTERGALDKFKFPVKCMNMPEEPTATMDSSDADSTTQDSEISSYLDGETLSIPTSRTSPDFSTSASIRGLKPDLRRSRSAPQLSYAPRTRSPSKLAASGTFATLSTFTSAQAASPNWRAFSICSSLSESTNSDISDWSLRLHWLEHEDDSFVMSRGGSLANLGDISYSSFRFPRMDISNGPSSPSTSSDSTTTTPTASTPATSMESLFSGWAAEWQWDQLTNWKCRINAHDACECQQEALVVEYDGWAEEWQRSELEYWSHALANCEVDVCVDRKTHRLEVCQPVDSAVTSIARRIGRVFGF</sequence>
<organism evidence="2 3">
    <name type="scientific">Rhizoctonia solani</name>
    <dbReference type="NCBI Taxonomy" id="456999"/>
    <lineage>
        <taxon>Eukaryota</taxon>
        <taxon>Fungi</taxon>
        <taxon>Dikarya</taxon>
        <taxon>Basidiomycota</taxon>
        <taxon>Agaricomycotina</taxon>
        <taxon>Agaricomycetes</taxon>
        <taxon>Cantharellales</taxon>
        <taxon>Ceratobasidiaceae</taxon>
        <taxon>Rhizoctonia</taxon>
    </lineage>
</organism>
<feature type="compositionally biased region" description="Low complexity" evidence="1">
    <location>
        <begin position="309"/>
        <end position="324"/>
    </location>
</feature>
<gene>
    <name evidence="2" type="ORF">RDB_LOCUS81954</name>
</gene>
<reference evidence="2" key="1">
    <citation type="submission" date="2021-01" db="EMBL/GenBank/DDBJ databases">
        <authorList>
            <person name="Kaushik A."/>
        </authorList>
    </citation>
    <scope>NUCLEOTIDE SEQUENCE</scope>
    <source>
        <strain evidence="2">AG6-10EEA</strain>
    </source>
</reference>
<protein>
    <submittedName>
        <fullName evidence="2">Uncharacterized protein</fullName>
    </submittedName>
</protein>
<name>A0A8H3CCK5_9AGAM</name>
<feature type="region of interest" description="Disordered" evidence="1">
    <location>
        <begin position="463"/>
        <end position="486"/>
    </location>
</feature>
<feature type="compositionally biased region" description="Low complexity" evidence="1">
    <location>
        <begin position="466"/>
        <end position="486"/>
    </location>
</feature>
<dbReference type="EMBL" id="CAJMXA010002151">
    <property type="protein sequence ID" value="CAE6476609.1"/>
    <property type="molecule type" value="Genomic_DNA"/>
</dbReference>
<proteinExistence type="predicted"/>
<dbReference type="AlphaFoldDB" id="A0A8H3CCK5"/>
<dbReference type="Proteomes" id="UP000663853">
    <property type="component" value="Unassembled WGS sequence"/>
</dbReference>